<proteinExistence type="predicted"/>
<evidence type="ECO:0000313" key="2">
    <source>
        <dbReference type="Proteomes" id="UP001642464"/>
    </source>
</evidence>
<accession>A0ABP0NDX3</accession>
<reference evidence="1 2" key="1">
    <citation type="submission" date="2024-02" db="EMBL/GenBank/DDBJ databases">
        <authorList>
            <person name="Chen Y."/>
            <person name="Shah S."/>
            <person name="Dougan E. K."/>
            <person name="Thang M."/>
            <person name="Chan C."/>
        </authorList>
    </citation>
    <scope>NUCLEOTIDE SEQUENCE [LARGE SCALE GENOMIC DNA]</scope>
</reference>
<dbReference type="Proteomes" id="UP001642464">
    <property type="component" value="Unassembled WGS sequence"/>
</dbReference>
<protein>
    <submittedName>
        <fullName evidence="1">Uncharacterized protein</fullName>
    </submittedName>
</protein>
<sequence>MDIRFLAKLDGDAGMVQDTQAKIIDFEFHSLDREAYRQTAPGEMFYLHFLPSGLWVSVKGYSGCPDWEELQEMCRKHVQTDEEACKLAKSFWFLPAVEVKVLFSSTQKHEVRRCGFQVTHAQCLTSTASQGLTLRTGTIVDCARLPELDDDNWWLHLYVMFSRVTSLDDLLLLRPPPREILERGPPESIVARVAEFQKRAERCRDGALRLREQWDVHVCHFAPKLCDAEEHSMFLQIRSHLESTAGQMPLRTYILLQICDADERSILLQIRSHLESIAGQMPLRTCDADESIASSCRYDPIWKALQGRCHFAPVTQMSIVRQYTKLFYLSKVLGPDRFRDLQACGSDAAPEKRKKVSFGQDVSEASVRRSCLADWMELSVNLAPSLRQARHRALPRGLQDRFSSSVRHYLTQVIFQTGKAEASKVPTGKARIALTLTVWQVHEGADGILVRAQVVQGCSGCPDLREGSLVRLLLHLKHPVLQALQLRAGINIQVADFSVIQACAGGGALLLPTDVSGC</sequence>
<dbReference type="EMBL" id="CAXAMM010027947">
    <property type="protein sequence ID" value="CAK9061876.1"/>
    <property type="molecule type" value="Genomic_DNA"/>
</dbReference>
<name>A0ABP0NDX3_9DINO</name>
<comment type="caution">
    <text evidence="1">The sequence shown here is derived from an EMBL/GenBank/DDBJ whole genome shotgun (WGS) entry which is preliminary data.</text>
</comment>
<keyword evidence="2" id="KW-1185">Reference proteome</keyword>
<gene>
    <name evidence="1" type="ORF">SCF082_LOCUS32337</name>
</gene>
<evidence type="ECO:0000313" key="1">
    <source>
        <dbReference type="EMBL" id="CAK9061876.1"/>
    </source>
</evidence>
<organism evidence="1 2">
    <name type="scientific">Durusdinium trenchii</name>
    <dbReference type="NCBI Taxonomy" id="1381693"/>
    <lineage>
        <taxon>Eukaryota</taxon>
        <taxon>Sar</taxon>
        <taxon>Alveolata</taxon>
        <taxon>Dinophyceae</taxon>
        <taxon>Suessiales</taxon>
        <taxon>Symbiodiniaceae</taxon>
        <taxon>Durusdinium</taxon>
    </lineage>
</organism>